<feature type="transmembrane region" description="Helical" evidence="9">
    <location>
        <begin position="60"/>
        <end position="80"/>
    </location>
</feature>
<dbReference type="UniPathway" id="UPA00148"/>
<keyword evidence="4 9" id="KW-1003">Cell membrane</keyword>
<evidence type="ECO:0000256" key="8">
    <source>
        <dbReference type="ARBA" id="ARBA00023136"/>
    </source>
</evidence>
<comment type="subcellular location">
    <subcellularLocation>
        <location evidence="1 9">Cell membrane</location>
        <topology evidence="1 9">Multi-pass membrane protein</topology>
    </subcellularLocation>
</comment>
<dbReference type="NCBIfam" id="TIGR00380">
    <property type="entry name" value="cobal_cbiB"/>
    <property type="match status" value="1"/>
</dbReference>
<evidence type="ECO:0000256" key="5">
    <source>
        <dbReference type="ARBA" id="ARBA00022573"/>
    </source>
</evidence>
<evidence type="ECO:0000313" key="11">
    <source>
        <dbReference type="Proteomes" id="UP000256900"/>
    </source>
</evidence>
<keyword evidence="11" id="KW-1185">Reference proteome</keyword>
<evidence type="ECO:0000313" key="10">
    <source>
        <dbReference type="EMBL" id="REF89214.1"/>
    </source>
</evidence>
<dbReference type="Pfam" id="PF03186">
    <property type="entry name" value="CobD_Cbib"/>
    <property type="match status" value="1"/>
</dbReference>
<dbReference type="RefSeq" id="WP_115835016.1">
    <property type="nucleotide sequence ID" value="NZ_CP025086.1"/>
</dbReference>
<dbReference type="Proteomes" id="UP000256900">
    <property type="component" value="Unassembled WGS sequence"/>
</dbReference>
<evidence type="ECO:0000256" key="4">
    <source>
        <dbReference type="ARBA" id="ARBA00022475"/>
    </source>
</evidence>
<dbReference type="AlphaFoldDB" id="A0A3D9Z219"/>
<comment type="pathway">
    <text evidence="2 9">Cofactor biosynthesis; adenosylcobalamin biosynthesis.</text>
</comment>
<comment type="function">
    <text evidence="9">Converts cobyric acid to cobinamide by the addition of aminopropanol on the F carboxylic group.</text>
</comment>
<keyword evidence="6 9" id="KW-0812">Transmembrane</keyword>
<comment type="caution">
    <text evidence="10">The sequence shown here is derived from an EMBL/GenBank/DDBJ whole genome shotgun (WGS) entry which is preliminary data.</text>
</comment>
<comment type="caution">
    <text evidence="9">Lacks conserved residue(s) required for the propagation of feature annotation.</text>
</comment>
<dbReference type="PANTHER" id="PTHR34308">
    <property type="entry name" value="COBALAMIN BIOSYNTHESIS PROTEIN CBIB"/>
    <property type="match status" value="1"/>
</dbReference>
<evidence type="ECO:0000256" key="9">
    <source>
        <dbReference type="HAMAP-Rule" id="MF_00024"/>
    </source>
</evidence>
<evidence type="ECO:0000256" key="2">
    <source>
        <dbReference type="ARBA" id="ARBA00004953"/>
    </source>
</evidence>
<dbReference type="GO" id="GO:0005886">
    <property type="term" value="C:plasma membrane"/>
    <property type="evidence" value="ECO:0007669"/>
    <property type="project" value="UniProtKB-SubCell"/>
</dbReference>
<evidence type="ECO:0000256" key="1">
    <source>
        <dbReference type="ARBA" id="ARBA00004651"/>
    </source>
</evidence>
<dbReference type="InterPro" id="IPR004485">
    <property type="entry name" value="Cobalamin_biosynth_CobD/CbiB"/>
</dbReference>
<proteinExistence type="inferred from homology"/>
<comment type="similarity">
    <text evidence="3 9">Belongs to the CobD/CbiB family.</text>
</comment>
<evidence type="ECO:0000256" key="6">
    <source>
        <dbReference type="ARBA" id="ARBA00022692"/>
    </source>
</evidence>
<evidence type="ECO:0000256" key="7">
    <source>
        <dbReference type="ARBA" id="ARBA00022989"/>
    </source>
</evidence>
<protein>
    <recommendedName>
        <fullName evidence="9">Cobalamin biosynthesis protein CobD</fullName>
    </recommendedName>
</protein>
<dbReference type="PANTHER" id="PTHR34308:SF1">
    <property type="entry name" value="COBALAMIN BIOSYNTHESIS PROTEIN CBIB"/>
    <property type="match status" value="1"/>
</dbReference>
<dbReference type="EMBL" id="QUMO01000001">
    <property type="protein sequence ID" value="REF89214.1"/>
    <property type="molecule type" value="Genomic_DNA"/>
</dbReference>
<reference evidence="10 11" key="1">
    <citation type="submission" date="2018-08" db="EMBL/GenBank/DDBJ databases">
        <title>Genomic Encyclopedia of Type Strains, Phase IV (KMG-IV): sequencing the most valuable type-strain genomes for metagenomic binning, comparative biology and taxonomic classification.</title>
        <authorList>
            <person name="Goeker M."/>
        </authorList>
    </citation>
    <scope>NUCLEOTIDE SEQUENCE [LARGE SCALE GENOMIC DNA]</scope>
    <source>
        <strain evidence="10 11">BW863</strain>
    </source>
</reference>
<keyword evidence="8 9" id="KW-0472">Membrane</keyword>
<keyword evidence="5 9" id="KW-0169">Cobalamin biosynthesis</keyword>
<gene>
    <name evidence="9" type="primary">cobD</name>
    <name evidence="10" type="ORF">DES32_0432</name>
</gene>
<dbReference type="OrthoDB" id="9811967at2"/>
<keyword evidence="7 9" id="KW-1133">Transmembrane helix</keyword>
<accession>A0A3D9Z219</accession>
<feature type="transmembrane region" description="Helical" evidence="9">
    <location>
        <begin position="307"/>
        <end position="324"/>
    </location>
</feature>
<dbReference type="GO" id="GO:0048472">
    <property type="term" value="F:threonine-phosphate decarboxylase activity"/>
    <property type="evidence" value="ECO:0007669"/>
    <property type="project" value="InterPro"/>
</dbReference>
<dbReference type="HAMAP" id="MF_00024">
    <property type="entry name" value="CobD_CbiB"/>
    <property type="match status" value="1"/>
</dbReference>
<evidence type="ECO:0000256" key="3">
    <source>
        <dbReference type="ARBA" id="ARBA00006263"/>
    </source>
</evidence>
<organism evidence="10 11">
    <name type="scientific">Methylovirgula ligni</name>
    <dbReference type="NCBI Taxonomy" id="569860"/>
    <lineage>
        <taxon>Bacteria</taxon>
        <taxon>Pseudomonadati</taxon>
        <taxon>Pseudomonadota</taxon>
        <taxon>Alphaproteobacteria</taxon>
        <taxon>Hyphomicrobiales</taxon>
        <taxon>Beijerinckiaceae</taxon>
        <taxon>Methylovirgula</taxon>
    </lineage>
</organism>
<dbReference type="GO" id="GO:0015420">
    <property type="term" value="F:ABC-type vitamin B12 transporter activity"/>
    <property type="evidence" value="ECO:0007669"/>
    <property type="project" value="UniProtKB-UniRule"/>
</dbReference>
<dbReference type="GO" id="GO:0009236">
    <property type="term" value="P:cobalamin biosynthetic process"/>
    <property type="evidence" value="ECO:0007669"/>
    <property type="project" value="UniProtKB-UniRule"/>
</dbReference>
<sequence length="326" mass="34291">MSLASAFSVTAVALALEAIFGYPAFLLRAVGHPVTWIGWLIHVTETRLNRPGSPARLQKLLGAVSLIFWLTCAGACGGLFSWLCGGSYAGELILAALASSLLAQRSLYEHVRAVADALERDSLEAARGAVSQIVGRITDDLDKAGVARAAIESLAENFSDGVVAPAFWLAAGGLTGAMLYKTINTADSMIGHRTPRFINFGWASARLDDLVNLPAARLSALLLVLAASFDGVASVREAWKAAWRDAPKHVSPNAGWPEAAIAGALGLKLGGPRVYGQDVIDGALMGDGRRAATCKDIRRALTLFRRAAALQILAYAALALVFIGRG</sequence>
<name>A0A3D9Z219_9HYPH</name>